<name>M1J1A3_9CREN</name>
<dbReference type="HOGENOM" id="CLU_1363697_0_0_2"/>
<dbReference type="RefSeq" id="WP_015385902.1">
    <property type="nucleotide sequence ID" value="NC_020247.1"/>
</dbReference>
<dbReference type="KEGG" id="sacr:SacRon12I_10865"/>
<evidence type="ECO:0000313" key="2">
    <source>
        <dbReference type="Proteomes" id="UP000011280"/>
    </source>
</evidence>
<accession>M1J1A3</accession>
<sequence>MEKRKDYESSDLSVVKTIRIPKKMEEFLDKVSLEEDTKFNSIITRELEKYMLFTYKIRKFDKEKEITISSRFFELVLNCMTDDLHLIEENAYQAGKKWGKEYLFIWSKELHSKKYAKYGKLMTFIGFLDIISKYSNLFKYDIVEDKESITIILSHNYNYKYFVLIANYYKGLMENIHELADKKCKIEPMEKSIVFTFNRD</sequence>
<evidence type="ECO:0000313" key="1">
    <source>
        <dbReference type="EMBL" id="AGE74387.1"/>
    </source>
</evidence>
<dbReference type="Proteomes" id="UP000011280">
    <property type="component" value="Chromosome"/>
</dbReference>
<reference evidence="1 2" key="1">
    <citation type="journal article" date="2012" name="ISME J.">
        <title>Genomic evidence of rapid, global-scale gene flow in a Sulfolobus species.</title>
        <authorList>
            <person name="Mao D."/>
            <person name="Grogan D."/>
        </authorList>
    </citation>
    <scope>NUCLEOTIDE SEQUENCE [LARGE SCALE GENOMIC DNA]</scope>
    <source>
        <strain evidence="1 2">Ron12/I</strain>
    </source>
</reference>
<dbReference type="AlphaFoldDB" id="M1J1A3"/>
<dbReference type="EMBL" id="CP002818">
    <property type="protein sequence ID" value="AGE74387.1"/>
    <property type="molecule type" value="Genomic_DNA"/>
</dbReference>
<organism evidence="2">
    <name type="scientific">Sulfolobus acidocaldarius Ron12/I</name>
    <dbReference type="NCBI Taxonomy" id="1028567"/>
    <lineage>
        <taxon>Archaea</taxon>
        <taxon>Thermoproteota</taxon>
        <taxon>Thermoprotei</taxon>
        <taxon>Sulfolobales</taxon>
        <taxon>Sulfolobaceae</taxon>
        <taxon>Sulfolobus</taxon>
    </lineage>
</organism>
<gene>
    <name evidence="1" type="ORF">SacRon12I_10865</name>
</gene>
<dbReference type="GeneID" id="14552694"/>
<proteinExistence type="predicted"/>
<dbReference type="PATRIC" id="fig|1028567.7.peg.2180"/>
<protein>
    <submittedName>
        <fullName evidence="1">Uncharacterized protein</fullName>
    </submittedName>
</protein>